<dbReference type="InterPro" id="IPR024191">
    <property type="entry name" value="Peptidase_M61"/>
</dbReference>
<dbReference type="EMBL" id="AUZY01001588">
    <property type="protein sequence ID" value="EQD74472.1"/>
    <property type="molecule type" value="Genomic_DNA"/>
</dbReference>
<accession>T1BX45</accession>
<dbReference type="PIRSF" id="PIRSF016493">
    <property type="entry name" value="Glycyl_aminpptds"/>
    <property type="match status" value="1"/>
</dbReference>
<evidence type="ECO:0000259" key="2">
    <source>
        <dbReference type="Pfam" id="PF17899"/>
    </source>
</evidence>
<dbReference type="Gene3D" id="1.10.390.10">
    <property type="entry name" value="Neutral Protease Domain 2"/>
    <property type="match status" value="1"/>
</dbReference>
<feature type="domain" description="Peptidase M61 catalytic" evidence="1">
    <location>
        <begin position="272"/>
        <end position="388"/>
    </location>
</feature>
<feature type="non-terminal residue" evidence="3">
    <location>
        <position position="560"/>
    </location>
</feature>
<gene>
    <name evidence="3" type="ORF">B1B_02647</name>
</gene>
<dbReference type="InterPro" id="IPR040756">
    <property type="entry name" value="Peptidase_M61_N"/>
</dbReference>
<protein>
    <submittedName>
        <fullName evidence="3">Peptidase M61 domain-containing protein</fullName>
    </submittedName>
</protein>
<organism evidence="3">
    <name type="scientific">mine drainage metagenome</name>
    <dbReference type="NCBI Taxonomy" id="410659"/>
    <lineage>
        <taxon>unclassified sequences</taxon>
        <taxon>metagenomes</taxon>
        <taxon>ecological metagenomes</taxon>
    </lineage>
</organism>
<sequence length="560" mass="63749">TRSNPEVLTLDARDAGRGLMTATMRIPVRPGPFTFVYPEWIPGEHGPTGPLADISQLRVSANGKPLTWRRDKVDMYAFHVDVPAGVTALQVRFTVLVNSPTPMSTPNLAVLNWNRVLFYQNNTNSHDDYFKTSIILPEGWSFGTALPVASRQGNRVDFDVVPLNMLVDSPLDCGRYYKKYTLWQQGAVYQRLDVFADRPQDLDIPASLIAKYKRMTPEALALYGSRHWNNYHSLLVLSNRIGFEGIEHHQSSDDRAPDTFMTNPKWQLVAGDLLTHEFSHSWNGKYRRPWDLTTLNFQIPQRTDLLWVYEGMNQYLGDLLSFRMGIRKPDQYPQYLATLYSQMANEPGRLTEPLIDLTTAAPYLYEARGSYPEIRRTAGDFYAEGELLWLDVDTIIRAKTHGEKSLDDFLHLYSEPALTGPITKTYTRADIEKLLNEVVPYDWHAFFQKHVYDVARLPPTGELRRSGWKLVYTSTPNPFMTAQEALRHVNDQWLTYGLKIGKKGKVSDVREYSPAWKAGMAPGMVIKAVDGQAYSPNILAYAMKQAEHDTAATVFVVDNN</sequence>
<dbReference type="InterPro" id="IPR036034">
    <property type="entry name" value="PDZ_sf"/>
</dbReference>
<reference evidence="3" key="1">
    <citation type="submission" date="2013-08" db="EMBL/GenBank/DDBJ databases">
        <authorList>
            <person name="Mendez C."/>
            <person name="Richter M."/>
            <person name="Ferrer M."/>
            <person name="Sanchez J."/>
        </authorList>
    </citation>
    <scope>NUCLEOTIDE SEQUENCE</scope>
</reference>
<name>T1BX45_9ZZZZ</name>
<feature type="non-terminal residue" evidence="3">
    <location>
        <position position="1"/>
    </location>
</feature>
<dbReference type="Pfam" id="PF17899">
    <property type="entry name" value="Peptidase_M61_N"/>
    <property type="match status" value="1"/>
</dbReference>
<dbReference type="InterPro" id="IPR007963">
    <property type="entry name" value="Peptidase_M61_catalytic"/>
</dbReference>
<dbReference type="InterPro" id="IPR027268">
    <property type="entry name" value="Peptidase_M4/M1_CTD_sf"/>
</dbReference>
<comment type="caution">
    <text evidence="3">The sequence shown here is derived from an EMBL/GenBank/DDBJ whole genome shotgun (WGS) entry which is preliminary data.</text>
</comment>
<feature type="domain" description="Peptidase M61 N-terminal" evidence="2">
    <location>
        <begin position="9"/>
        <end position="174"/>
    </location>
</feature>
<evidence type="ECO:0000259" key="1">
    <source>
        <dbReference type="Pfam" id="PF05299"/>
    </source>
</evidence>
<dbReference type="SUPFAM" id="SSF50156">
    <property type="entry name" value="PDZ domain-like"/>
    <property type="match status" value="1"/>
</dbReference>
<dbReference type="Gene3D" id="2.30.42.10">
    <property type="match status" value="1"/>
</dbReference>
<proteinExistence type="predicted"/>
<dbReference type="Gene3D" id="2.60.40.3650">
    <property type="match status" value="1"/>
</dbReference>
<dbReference type="AlphaFoldDB" id="T1BX45"/>
<evidence type="ECO:0000313" key="3">
    <source>
        <dbReference type="EMBL" id="EQD74472.1"/>
    </source>
</evidence>
<reference evidence="3" key="2">
    <citation type="journal article" date="2014" name="ISME J.">
        <title>Microbial stratification in low pH oxic and suboxic macroscopic growths along an acid mine drainage.</title>
        <authorList>
            <person name="Mendez-Garcia C."/>
            <person name="Mesa V."/>
            <person name="Sprenger R.R."/>
            <person name="Richter M."/>
            <person name="Diez M.S."/>
            <person name="Solano J."/>
            <person name="Bargiela R."/>
            <person name="Golyshina O.V."/>
            <person name="Manteca A."/>
            <person name="Ramos J.L."/>
            <person name="Gallego J.R."/>
            <person name="Llorente I."/>
            <person name="Martins Dos Santos V.A."/>
            <person name="Jensen O.N."/>
            <person name="Pelaez A.I."/>
            <person name="Sanchez J."/>
            <person name="Ferrer M."/>
        </authorList>
    </citation>
    <scope>NUCLEOTIDE SEQUENCE</scope>
</reference>
<dbReference type="Pfam" id="PF05299">
    <property type="entry name" value="Peptidase_M61"/>
    <property type="match status" value="1"/>
</dbReference>